<evidence type="ECO:0000256" key="1">
    <source>
        <dbReference type="SAM" id="Phobius"/>
    </source>
</evidence>
<reference evidence="2" key="1">
    <citation type="journal article" date="2015" name="Nature">
        <title>Complex archaea that bridge the gap between prokaryotes and eukaryotes.</title>
        <authorList>
            <person name="Spang A."/>
            <person name="Saw J.H."/>
            <person name="Jorgensen S.L."/>
            <person name="Zaremba-Niedzwiedzka K."/>
            <person name="Martijn J."/>
            <person name="Lind A.E."/>
            <person name="van Eijk R."/>
            <person name="Schleper C."/>
            <person name="Guy L."/>
            <person name="Ettema T.J."/>
        </authorList>
    </citation>
    <scope>NUCLEOTIDE SEQUENCE</scope>
</reference>
<name>A0A0F9CFF2_9ZZZZ</name>
<sequence length="68" mass="7225">WSPILHGVSAVSGVLGVLALFSFWFGLTTGTTFLGNTPEHAFDDAIALLLVSIAFGIGALIHQNEERK</sequence>
<evidence type="ECO:0000313" key="2">
    <source>
        <dbReference type="EMBL" id="KKL48098.1"/>
    </source>
</evidence>
<keyword evidence="1" id="KW-1133">Transmembrane helix</keyword>
<accession>A0A0F9CFF2</accession>
<gene>
    <name evidence="2" type="ORF">LCGC14_2328970</name>
</gene>
<feature type="non-terminal residue" evidence="2">
    <location>
        <position position="1"/>
    </location>
</feature>
<keyword evidence="1" id="KW-0812">Transmembrane</keyword>
<dbReference type="AlphaFoldDB" id="A0A0F9CFF2"/>
<feature type="transmembrane region" description="Helical" evidence="1">
    <location>
        <begin position="45"/>
        <end position="62"/>
    </location>
</feature>
<proteinExistence type="predicted"/>
<protein>
    <submittedName>
        <fullName evidence="2">Uncharacterized protein</fullName>
    </submittedName>
</protein>
<comment type="caution">
    <text evidence="2">The sequence shown here is derived from an EMBL/GenBank/DDBJ whole genome shotgun (WGS) entry which is preliminary data.</text>
</comment>
<organism evidence="2">
    <name type="scientific">marine sediment metagenome</name>
    <dbReference type="NCBI Taxonomy" id="412755"/>
    <lineage>
        <taxon>unclassified sequences</taxon>
        <taxon>metagenomes</taxon>
        <taxon>ecological metagenomes</taxon>
    </lineage>
</organism>
<feature type="transmembrane region" description="Helical" evidence="1">
    <location>
        <begin position="7"/>
        <end position="25"/>
    </location>
</feature>
<keyword evidence="1" id="KW-0472">Membrane</keyword>
<dbReference type="EMBL" id="LAZR01033431">
    <property type="protein sequence ID" value="KKL48098.1"/>
    <property type="molecule type" value="Genomic_DNA"/>
</dbReference>